<dbReference type="GO" id="GO:0015128">
    <property type="term" value="F:gluconate transmembrane transporter activity"/>
    <property type="evidence" value="ECO:0007669"/>
    <property type="project" value="InterPro"/>
</dbReference>
<dbReference type="RefSeq" id="WP_030529996.1">
    <property type="nucleotide sequence ID" value="NZ_JOIJ01000001.1"/>
</dbReference>
<dbReference type="PANTHER" id="PTHR30354">
    <property type="entry name" value="GNT FAMILY GLUCONATE TRANSPORTER"/>
    <property type="match status" value="1"/>
</dbReference>
<feature type="transmembrane region" description="Helical" evidence="2">
    <location>
        <begin position="463"/>
        <end position="487"/>
    </location>
</feature>
<keyword evidence="2" id="KW-0812">Transmembrane</keyword>
<feature type="transmembrane region" description="Helical" evidence="2">
    <location>
        <begin position="306"/>
        <end position="325"/>
    </location>
</feature>
<evidence type="ECO:0000256" key="1">
    <source>
        <dbReference type="SAM" id="MobiDB-lite"/>
    </source>
</evidence>
<keyword evidence="2" id="KW-0472">Membrane</keyword>
<feature type="region of interest" description="Disordered" evidence="1">
    <location>
        <begin position="226"/>
        <end position="254"/>
    </location>
</feature>
<dbReference type="AlphaFoldDB" id="A0A660CEZ9"/>
<feature type="transmembrane region" description="Helical" evidence="2">
    <location>
        <begin position="268"/>
        <end position="294"/>
    </location>
</feature>
<gene>
    <name evidence="3" type="ORF">JD82_03786</name>
</gene>
<dbReference type="EMBL" id="VLJV01000001">
    <property type="protein sequence ID" value="TWH21916.1"/>
    <property type="molecule type" value="Genomic_DNA"/>
</dbReference>
<feature type="transmembrane region" description="Helical" evidence="2">
    <location>
        <begin position="147"/>
        <end position="165"/>
    </location>
</feature>
<dbReference type="Proteomes" id="UP000317303">
    <property type="component" value="Unassembled WGS sequence"/>
</dbReference>
<sequence length="488" mass="49527">MEEITPAYGVGPLLAIAAGAVALLLLLIIKFRVHALIALVLVSVLTAVATRIPLNELVDTLMDGFGSTLAEVGLLVGLGAMIGRLLEVTGGADVLANSLVNRFGEKRAPLALGVAALFFGFPIFLDAAFVVFVPIIFSVATRFGGSVLLYALPPLGAFAVMHAFVPPHPGPVSAAEFLDADMGLVLLVGLVIAVPTWYLAGYVGGKMIGRRVDLAVPALSLPGAPGTNSGTGGDSADGGPSGGNSAGGDSAGGGPATGELPYPRFRTVIAILLLPMVLIFLDTGLNTLGTAGVVDADATWVQALRVLGATPIALLVTALVSLVVLGRGRSRASVENIVNGALAPVCAIILITGAGGMFGEVLYVSGIGQALAETLKDLGIPLILAAFLISTGLRVAQGSATVALTTTAGLIAPTLAATEGVTPLYRALLVITLACGATVLSHVNDSGFWLVGRYLGMDVKTTLKTWTVLETLIGVIGFGLVLVLNIFA</sequence>
<feature type="transmembrane region" description="Helical" evidence="2">
    <location>
        <begin position="110"/>
        <end position="140"/>
    </location>
</feature>
<evidence type="ECO:0000313" key="3">
    <source>
        <dbReference type="EMBL" id="TWH21916.1"/>
    </source>
</evidence>
<protein>
    <submittedName>
        <fullName evidence="3">GntP family gluconate:H+ symporter</fullName>
    </submittedName>
</protein>
<keyword evidence="4" id="KW-1185">Reference proteome</keyword>
<accession>A0A660CEZ9</accession>
<feature type="transmembrane region" description="Helical" evidence="2">
    <location>
        <begin position="185"/>
        <end position="204"/>
    </location>
</feature>
<feature type="transmembrane region" description="Helical" evidence="2">
    <location>
        <begin position="424"/>
        <end position="443"/>
    </location>
</feature>
<proteinExistence type="predicted"/>
<feature type="transmembrane region" description="Helical" evidence="2">
    <location>
        <begin position="36"/>
        <end position="54"/>
    </location>
</feature>
<reference evidence="3 4" key="1">
    <citation type="submission" date="2019-07" db="EMBL/GenBank/DDBJ databases">
        <title>R&amp;d 2014.</title>
        <authorList>
            <person name="Klenk H.-P."/>
        </authorList>
    </citation>
    <scope>NUCLEOTIDE SEQUENCE [LARGE SCALE GENOMIC DNA]</scope>
    <source>
        <strain evidence="3 4">DSM 43194</strain>
    </source>
</reference>
<feature type="transmembrane region" description="Helical" evidence="2">
    <location>
        <begin position="6"/>
        <end position="29"/>
    </location>
</feature>
<dbReference type="PIRSF" id="PIRSF002746">
    <property type="entry name" value="Gluconate_transporter"/>
    <property type="match status" value="1"/>
</dbReference>
<dbReference type="OrthoDB" id="4325159at2"/>
<feature type="compositionally biased region" description="Gly residues" evidence="1">
    <location>
        <begin position="229"/>
        <end position="254"/>
    </location>
</feature>
<organism evidence="3 4">
    <name type="scientific">Prauserella rugosa</name>
    <dbReference type="NCBI Taxonomy" id="43354"/>
    <lineage>
        <taxon>Bacteria</taxon>
        <taxon>Bacillati</taxon>
        <taxon>Actinomycetota</taxon>
        <taxon>Actinomycetes</taxon>
        <taxon>Pseudonocardiales</taxon>
        <taxon>Pseudonocardiaceae</taxon>
        <taxon>Prauserella</taxon>
    </lineage>
</organism>
<dbReference type="PANTHER" id="PTHR30354:SF25">
    <property type="entry name" value="INNER MEMBRANE PERMEASE YGBN"/>
    <property type="match status" value="1"/>
</dbReference>
<keyword evidence="2" id="KW-1133">Transmembrane helix</keyword>
<name>A0A660CEZ9_9PSEU</name>
<dbReference type="GO" id="GO:0005886">
    <property type="term" value="C:plasma membrane"/>
    <property type="evidence" value="ECO:0007669"/>
    <property type="project" value="TreeGrafter"/>
</dbReference>
<feature type="transmembrane region" description="Helical" evidence="2">
    <location>
        <begin position="378"/>
        <end position="396"/>
    </location>
</feature>
<evidence type="ECO:0000256" key="2">
    <source>
        <dbReference type="SAM" id="Phobius"/>
    </source>
</evidence>
<dbReference type="Pfam" id="PF02447">
    <property type="entry name" value="GntP_permease"/>
    <property type="match status" value="2"/>
</dbReference>
<comment type="caution">
    <text evidence="3">The sequence shown here is derived from an EMBL/GenBank/DDBJ whole genome shotgun (WGS) entry which is preliminary data.</text>
</comment>
<dbReference type="InterPro" id="IPR003474">
    <property type="entry name" value="Glcn_transporter"/>
</dbReference>
<feature type="transmembrane region" description="Helical" evidence="2">
    <location>
        <begin position="337"/>
        <end position="358"/>
    </location>
</feature>
<evidence type="ECO:0000313" key="4">
    <source>
        <dbReference type="Proteomes" id="UP000317303"/>
    </source>
</evidence>